<keyword evidence="2" id="KW-0175">Coiled coil</keyword>
<dbReference type="RefSeq" id="WP_380075556.1">
    <property type="nucleotide sequence ID" value="NZ_JBHRZF010000011.1"/>
</dbReference>
<name>A0ABV8A547_9DEIO</name>
<dbReference type="EMBL" id="JBHRZF010000011">
    <property type="protein sequence ID" value="MFC3859390.1"/>
    <property type="molecule type" value="Genomic_DNA"/>
</dbReference>
<dbReference type="PANTHER" id="PTHR37813">
    <property type="entry name" value="FELS-2 PROPHAGE PROTEIN"/>
    <property type="match status" value="1"/>
</dbReference>
<feature type="region of interest" description="Disordered" evidence="3">
    <location>
        <begin position="1039"/>
        <end position="1070"/>
    </location>
</feature>
<evidence type="ECO:0000313" key="6">
    <source>
        <dbReference type="EMBL" id="MFC3859390.1"/>
    </source>
</evidence>
<keyword evidence="1" id="KW-1188">Viral release from host cell</keyword>
<dbReference type="Pfam" id="PF10145">
    <property type="entry name" value="PhageMin_Tail"/>
    <property type="match status" value="1"/>
</dbReference>
<evidence type="ECO:0000259" key="5">
    <source>
        <dbReference type="Pfam" id="PF13539"/>
    </source>
</evidence>
<evidence type="ECO:0000256" key="3">
    <source>
        <dbReference type="SAM" id="MobiDB-lite"/>
    </source>
</evidence>
<evidence type="ECO:0000256" key="1">
    <source>
        <dbReference type="ARBA" id="ARBA00022612"/>
    </source>
</evidence>
<dbReference type="SUPFAM" id="SSF55166">
    <property type="entry name" value="Hedgehog/DD-peptidase"/>
    <property type="match status" value="1"/>
</dbReference>
<comment type="caution">
    <text evidence="6">The sequence shown here is derived from an EMBL/GenBank/DDBJ whole genome shotgun (WGS) entry which is preliminary data.</text>
</comment>
<sequence length="2457" mass="264518">MTQQDNRTLTYTLKGKTEGQQNIDSLRSSLLGVQAVLKQLKKDAEGTTLLSGAGKAAREQAQVVAAQAQATIASSKAQAAEARRLKAEQDAVTASLRAQGAQARLTAQLSAAASRDQQRAIDDVIRSLDNQQKSVRNLRQANQSYTVDMIDDQRRIQAEALKTAQLFDKSSNEYRRLTTIAASAQRTMDAGLGKTTFGGFSHGIVTGIQNSGLFDQIAAMGGPAGQSLGIIFNGFQNVKQSALEATGATNSAATAAGLMGAAGATAAVGVGALAYATVNASKVAMQFEQNMADAKVSLGATGEEFTRLESAALNAGKGLGFGAREIARGMEELGSQGVSAQQALDGALESSMVLARATTGNLAQAATVNAGVLNAFKMQAKDLPDVADTISAAVNNTTISMDNLGQGIAAGGSMVKSFGVEFRDYLAMLSIGTDAMLQASDAGTSLKSMFMAFTPNSKEAKLAMKELGFSAFDAQGNFIGMEAVVRKLTDATKNLTPEQRAMKLETIFGSDAVRMINLLIDKGADGLRERIDLLNKTGEAQRSATEKMKTAQGATLEWQRATEKLQIAWASGILPVFTKFLNEVATPMLDTIGDFVQKLNEIKSPGDLKATLKIDWSKDDGTTIALKLLTGGAVSLKTGITEGLNNTSFMQNIRKLDALGLQSELQRTGVIETPKIGDFRGLSAQFDMIVKDMEGWRKKLAAAYEAEEKERQKAVAAFNAPKTILPPAPLVGQGPLLPGQTRDLGTGVGSADTIQRMNPQFRQTVLSLMGEYIGRNAGGLVPYIHEGYRTVERQNQLYAQGRTTPGSIVTNAKGGQSIHNYGVAADIYWRDPVTGKVVSFNDPRALEAAKALGKLATAKGVIWGGTPGWGGPVDMPHIQENISWQQAQKKYGLVAPPPTPTVNTPTGPKSDQALIAEAKRILTRIEEYEKAGKVSLMVKAQGTLKTFEDSSTRAAGAIQVARKQLSDLNKEVSKYGQTYDRLDARMSEAEGWFKLNQDGQKYVQTLQNVSAEALKASKAEADPDRKAALFKMAGDAADKARQIQEQARREQESSQKEVDQREKQRLQAQTNLRQAVLKRDADGAARHLASLKAMQAEELSVANLTAQQKKAIVERTGPAILKAEYSVNALLKKQRDDATVVWSKGEEAKLLTTQQVAEEVRRRNAESRAIEKQDNLKAQGDLRLARQRAGQEVKAEDKKAHDERVQRQREVNRRLADAAEAARQADISGAELALKGLQEQRERDLRGAKDNLTKRLELTRYYAEQERVAMRAVADARYADTTRDLDNKYAGKPKDATYRNLKSQAGTARDQAYAAADAVVDERTGPVLDSITDKVRSLREQYRTLADSIRQKTEAHTFDDKAQKEAATEMNALADATRQAGLAGNTFIVGAQKSVSGLVAVGQAAQKAHDDVVQLDQAVADSAVAQNDLADDWLSRAQEALDGGDVTLAFALLSEGIDAVTESAGSLPVSTEALGKLSDKLLDLNERFSKPNQQDMQDWLKNFKDIGEAVDKAFADWNTGNEEAKTQQGQDDKVGAWKDRGARALLDQLMPQDEYQRFGDQFAFDFTEQTQKSFLAAINGLSDEEIASVGTKKLEAILDGIANDPNPELFEPIRAKIENGLRLATQRGISDDLQADLNKVLDGVETLRATLGDSQDPVMLANFQRGMRDLATQAEAIAEAGRDLDIGSWASTVAQGIRADAEGVSQTLDLVFESLHDNMDEGQAALDDYVGGILSALDAASAGFRAGTLGPVEYNAALTENEEKLQQLHDRLVQLGPDFADAARGAQVLLDGLRDNKVDVEKLTAALRELNLADIKKGFSDRNLQYKAGLMSGDELGKAAAGDVQALSKMATNLERLGKAGAAQEIRALIAELIKGMPVAAQAALKFQMLAGAREAMNDGRSSAVNLVQGSPAEFAAGWEQLKTQLEGVKGEFPEIGKEIDKLISKQKLFAGLNKANYYLDLAQKWGQALQKVASIVGEDEIAQGVGQLVEGFQSAGQAVGDWARVAAGDMTALPGAIMNTVSAVDSLLNGIQALDPAYRQWKKNQLEIVKLQREGMGQAKYNDWLVNPFYDELSQDAANREKVASAGPLKQFWWSITGSAPQVMEDGKAKTLAIAGKAFNELATELGSSFESELMNAAESGDWDGAAQNMDKVVDRFINRTIIQMVMAKSQLGALMKQYADEVAAGGDGKNTLALIREEKDRVIGELKTNTDLLRTEAESIFAGLGDDLNSGMEDALLQAWESGDWTAAEDAAEKKLNRFVANMALKALMATSKMKQLVDAYITEFEAGGDTTDELAAIRTEQNRLLGAWQGMAPNLPGYGENPSTGGKTDAVSASDTRRRNEVLYQYENATDPAEREKYRKELLGLDGQRGGGGVATRVEAVTRGAGPDLDKLRSTIEKYSDRLTLFEQAGQIQLEAARKQDAAADKQLQAAGMILLAAQARPTSAGGGAPYNTF</sequence>
<feature type="domain" description="Peptidase M15C" evidence="5">
    <location>
        <begin position="811"/>
        <end position="879"/>
    </location>
</feature>
<dbReference type="InterPro" id="IPR039561">
    <property type="entry name" value="Peptidase_M15C"/>
</dbReference>
<dbReference type="NCBIfam" id="TIGR01760">
    <property type="entry name" value="tape_meas_TP901"/>
    <property type="match status" value="1"/>
</dbReference>
<keyword evidence="7" id="KW-1185">Reference proteome</keyword>
<evidence type="ECO:0000256" key="2">
    <source>
        <dbReference type="SAM" id="Coils"/>
    </source>
</evidence>
<dbReference type="Gene3D" id="3.30.1380.10">
    <property type="match status" value="1"/>
</dbReference>
<feature type="domain" description="Phage tail tape measure protein" evidence="4">
    <location>
        <begin position="311"/>
        <end position="509"/>
    </location>
</feature>
<dbReference type="Pfam" id="PF13539">
    <property type="entry name" value="Peptidase_M15_4"/>
    <property type="match status" value="1"/>
</dbReference>
<dbReference type="PANTHER" id="PTHR37813:SF1">
    <property type="entry name" value="FELS-2 PROPHAGE PROTEIN"/>
    <property type="match status" value="1"/>
</dbReference>
<dbReference type="CDD" id="cd14845">
    <property type="entry name" value="L-Ala-D-Glu_peptidase_like"/>
    <property type="match status" value="1"/>
</dbReference>
<protein>
    <submittedName>
        <fullName evidence="6">Phage tail tape measure protein</fullName>
    </submittedName>
</protein>
<accession>A0ABV8A547</accession>
<gene>
    <name evidence="6" type="ORF">ACFOPQ_01195</name>
</gene>
<evidence type="ECO:0000313" key="7">
    <source>
        <dbReference type="Proteomes" id="UP001595748"/>
    </source>
</evidence>
<feature type="compositionally biased region" description="Basic and acidic residues" evidence="3">
    <location>
        <begin position="1039"/>
        <end position="1065"/>
    </location>
</feature>
<evidence type="ECO:0000259" key="4">
    <source>
        <dbReference type="Pfam" id="PF10145"/>
    </source>
</evidence>
<feature type="coiled-coil region" evidence="2">
    <location>
        <begin position="958"/>
        <end position="985"/>
    </location>
</feature>
<dbReference type="InterPro" id="IPR009045">
    <property type="entry name" value="Zn_M74/Hedgehog-like"/>
</dbReference>
<reference evidence="7" key="1">
    <citation type="journal article" date="2019" name="Int. J. Syst. Evol. Microbiol.">
        <title>The Global Catalogue of Microorganisms (GCM) 10K type strain sequencing project: providing services to taxonomists for standard genome sequencing and annotation.</title>
        <authorList>
            <consortium name="The Broad Institute Genomics Platform"/>
            <consortium name="The Broad Institute Genome Sequencing Center for Infectious Disease"/>
            <person name="Wu L."/>
            <person name="Ma J."/>
        </authorList>
    </citation>
    <scope>NUCLEOTIDE SEQUENCE [LARGE SCALE GENOMIC DNA]</scope>
    <source>
        <strain evidence="7">CCTCC AB 2013263</strain>
    </source>
</reference>
<dbReference type="InterPro" id="IPR010090">
    <property type="entry name" value="Phage_tape_meas"/>
</dbReference>
<proteinExistence type="predicted"/>
<organism evidence="6 7">
    <name type="scientific">Deinococcus antarcticus</name>
    <dbReference type="NCBI Taxonomy" id="1298767"/>
    <lineage>
        <taxon>Bacteria</taxon>
        <taxon>Thermotogati</taxon>
        <taxon>Deinococcota</taxon>
        <taxon>Deinococci</taxon>
        <taxon>Deinococcales</taxon>
        <taxon>Deinococcaceae</taxon>
        <taxon>Deinococcus</taxon>
    </lineage>
</organism>
<dbReference type="Proteomes" id="UP001595748">
    <property type="component" value="Unassembled WGS sequence"/>
</dbReference>